<accession>A0ABU5RQ99</accession>
<dbReference type="Proteomes" id="UP001304461">
    <property type="component" value="Unassembled WGS sequence"/>
</dbReference>
<protein>
    <submittedName>
        <fullName evidence="1">Uncharacterized protein</fullName>
    </submittedName>
</protein>
<evidence type="ECO:0000313" key="1">
    <source>
        <dbReference type="EMBL" id="MEA5389933.1"/>
    </source>
</evidence>
<keyword evidence="2" id="KW-1185">Reference proteome</keyword>
<sequence>MAKPDAELRMIEGMNHVLKAASLDPEQQKASYSDPTLPVVPELVEGISQFIHARERLRESHQPLRRNVPQ</sequence>
<comment type="caution">
    <text evidence="1">The sequence shown here is derived from an EMBL/GenBank/DDBJ whole genome shotgun (WGS) entry which is preliminary data.</text>
</comment>
<reference evidence="1 2" key="1">
    <citation type="submission" date="2023-12" db="EMBL/GenBank/DDBJ databases">
        <title>Baltic Sea Cyanobacteria.</title>
        <authorList>
            <person name="Delbaje E."/>
            <person name="Fewer D.P."/>
            <person name="Shishido T.K."/>
        </authorList>
    </citation>
    <scope>NUCLEOTIDE SEQUENCE [LARGE SCALE GENOMIC DNA]</scope>
    <source>
        <strain evidence="1 2">UHCC 0139</strain>
    </source>
</reference>
<name>A0ABU5RQ99_9CYAN</name>
<dbReference type="EMBL" id="JAYGHX010000001">
    <property type="protein sequence ID" value="MEA5389933.1"/>
    <property type="molecule type" value="Genomic_DNA"/>
</dbReference>
<organism evidence="1 2">
    <name type="scientific">Cyanobium gracile UHCC 0139</name>
    <dbReference type="NCBI Taxonomy" id="3110308"/>
    <lineage>
        <taxon>Bacteria</taxon>
        <taxon>Bacillati</taxon>
        <taxon>Cyanobacteriota</taxon>
        <taxon>Cyanophyceae</taxon>
        <taxon>Synechococcales</taxon>
        <taxon>Prochlorococcaceae</taxon>
        <taxon>Cyanobium</taxon>
    </lineage>
</organism>
<gene>
    <name evidence="1" type="ORF">VB738_01540</name>
</gene>
<dbReference type="RefSeq" id="WP_323304058.1">
    <property type="nucleotide sequence ID" value="NZ_JAYGHX010000001.1"/>
</dbReference>
<proteinExistence type="predicted"/>
<evidence type="ECO:0000313" key="2">
    <source>
        <dbReference type="Proteomes" id="UP001304461"/>
    </source>
</evidence>